<dbReference type="Proteomes" id="UP000251670">
    <property type="component" value="Unassembled WGS sequence"/>
</dbReference>
<dbReference type="Gene3D" id="1.20.1250.20">
    <property type="entry name" value="MFS general substrate transporter like domains"/>
    <property type="match status" value="2"/>
</dbReference>
<dbReference type="EMBL" id="UAWB01000002">
    <property type="protein sequence ID" value="SQB27098.1"/>
    <property type="molecule type" value="Genomic_DNA"/>
</dbReference>
<keyword evidence="5 6" id="KW-0472">Membrane</keyword>
<evidence type="ECO:0000256" key="3">
    <source>
        <dbReference type="ARBA" id="ARBA00022692"/>
    </source>
</evidence>
<feature type="domain" description="Major facilitator superfamily (MFS) profile" evidence="7">
    <location>
        <begin position="1"/>
        <end position="381"/>
    </location>
</feature>
<dbReference type="CDD" id="cd17324">
    <property type="entry name" value="MFS_NepI_like"/>
    <property type="match status" value="1"/>
</dbReference>
<evidence type="ECO:0000313" key="9">
    <source>
        <dbReference type="EMBL" id="SQB27098.1"/>
    </source>
</evidence>
<keyword evidence="2" id="KW-1003">Cell membrane</keyword>
<reference evidence="8 10" key="1">
    <citation type="submission" date="2016-10" db="EMBL/GenBank/DDBJ databases">
        <authorList>
            <person name="Varghese N."/>
            <person name="Submissions S."/>
        </authorList>
    </citation>
    <scope>NUCLEOTIDE SEQUENCE [LARGE SCALE GENOMIC DNA]</scope>
    <source>
        <strain evidence="8 10">DSM 19299</strain>
    </source>
</reference>
<evidence type="ECO:0000313" key="11">
    <source>
        <dbReference type="Proteomes" id="UP000251670"/>
    </source>
</evidence>
<dbReference type="OrthoDB" id="199773at2"/>
<name>A0A2X2VEU9_CHRJE</name>
<dbReference type="PANTHER" id="PTHR43124">
    <property type="entry name" value="PURINE EFFLUX PUMP PBUE"/>
    <property type="match status" value="1"/>
</dbReference>
<dbReference type="InterPro" id="IPR020846">
    <property type="entry name" value="MFS_dom"/>
</dbReference>
<feature type="transmembrane region" description="Helical" evidence="6">
    <location>
        <begin position="132"/>
        <end position="154"/>
    </location>
</feature>
<feature type="transmembrane region" description="Helical" evidence="6">
    <location>
        <begin position="42"/>
        <end position="61"/>
    </location>
</feature>
<evidence type="ECO:0000259" key="7">
    <source>
        <dbReference type="PROSITE" id="PS50850"/>
    </source>
</evidence>
<evidence type="ECO:0000256" key="2">
    <source>
        <dbReference type="ARBA" id="ARBA00022475"/>
    </source>
</evidence>
<evidence type="ECO:0000313" key="10">
    <source>
        <dbReference type="Proteomes" id="UP000199426"/>
    </source>
</evidence>
<feature type="transmembrane region" description="Helical" evidence="6">
    <location>
        <begin position="327"/>
        <end position="348"/>
    </location>
</feature>
<dbReference type="RefSeq" id="WP_089736728.1">
    <property type="nucleotide sequence ID" value="NZ_FNEG01000003.1"/>
</dbReference>
<organism evidence="9 11">
    <name type="scientific">Chryseobacterium jejuense</name>
    <dbReference type="NCBI Taxonomy" id="445960"/>
    <lineage>
        <taxon>Bacteria</taxon>
        <taxon>Pseudomonadati</taxon>
        <taxon>Bacteroidota</taxon>
        <taxon>Flavobacteriia</taxon>
        <taxon>Flavobacteriales</taxon>
        <taxon>Weeksellaceae</taxon>
        <taxon>Chryseobacterium group</taxon>
        <taxon>Chryseobacterium</taxon>
    </lineage>
</organism>
<dbReference type="SUPFAM" id="SSF103473">
    <property type="entry name" value="MFS general substrate transporter"/>
    <property type="match status" value="1"/>
</dbReference>
<reference evidence="9 11" key="2">
    <citation type="submission" date="2018-06" db="EMBL/GenBank/DDBJ databases">
        <authorList>
            <consortium name="Pathogen Informatics"/>
            <person name="Doyle S."/>
        </authorList>
    </citation>
    <scope>NUCLEOTIDE SEQUENCE [LARGE SCALE GENOMIC DNA]</scope>
    <source>
        <strain evidence="9 11">NCTC13492</strain>
    </source>
</reference>
<gene>
    <name evidence="9" type="primary">pbuE</name>
    <name evidence="9" type="ORF">NCTC13492_00778</name>
    <name evidence="8" type="ORF">SAMN05421542_2444</name>
</gene>
<feature type="transmembrane region" description="Helical" evidence="6">
    <location>
        <begin position="160"/>
        <end position="178"/>
    </location>
</feature>
<dbReference type="InterPro" id="IPR011701">
    <property type="entry name" value="MFS"/>
</dbReference>
<feature type="transmembrane region" description="Helical" evidence="6">
    <location>
        <begin position="354"/>
        <end position="372"/>
    </location>
</feature>
<accession>A0A2X2VEU9</accession>
<dbReference type="Proteomes" id="UP000199426">
    <property type="component" value="Unassembled WGS sequence"/>
</dbReference>
<feature type="transmembrane region" description="Helical" evidence="6">
    <location>
        <begin position="199"/>
        <end position="222"/>
    </location>
</feature>
<comment type="subcellular location">
    <subcellularLocation>
        <location evidence="1">Cell membrane</location>
        <topology evidence="1">Multi-pass membrane protein</topology>
    </subcellularLocation>
</comment>
<dbReference type="InterPro" id="IPR036259">
    <property type="entry name" value="MFS_trans_sf"/>
</dbReference>
<evidence type="ECO:0000313" key="8">
    <source>
        <dbReference type="EMBL" id="SDI97474.1"/>
    </source>
</evidence>
<keyword evidence="10" id="KW-1185">Reference proteome</keyword>
<feature type="transmembrane region" description="Helical" evidence="6">
    <location>
        <begin position="289"/>
        <end position="307"/>
    </location>
</feature>
<evidence type="ECO:0000256" key="4">
    <source>
        <dbReference type="ARBA" id="ARBA00022989"/>
    </source>
</evidence>
<dbReference type="PROSITE" id="PS50850">
    <property type="entry name" value="MFS"/>
    <property type="match status" value="1"/>
</dbReference>
<keyword evidence="4 6" id="KW-1133">Transmembrane helix</keyword>
<feature type="transmembrane region" description="Helical" evidence="6">
    <location>
        <begin position="99"/>
        <end position="120"/>
    </location>
</feature>
<feature type="transmembrane region" description="Helical" evidence="6">
    <location>
        <begin position="73"/>
        <end position="93"/>
    </location>
</feature>
<dbReference type="PANTHER" id="PTHR43124:SF3">
    <property type="entry name" value="CHLORAMPHENICOL EFFLUX PUMP RV0191"/>
    <property type="match status" value="1"/>
</dbReference>
<feature type="transmembrane region" description="Helical" evidence="6">
    <location>
        <begin position="234"/>
        <end position="251"/>
    </location>
</feature>
<dbReference type="STRING" id="445960.SAMN05421542_2444"/>
<dbReference type="EMBL" id="FNEG01000003">
    <property type="protein sequence ID" value="SDI97474.1"/>
    <property type="molecule type" value="Genomic_DNA"/>
</dbReference>
<protein>
    <submittedName>
        <fullName evidence="8">Predicted arabinose efflux permease, MFS family</fullName>
    </submittedName>
    <submittedName>
        <fullName evidence="9">Purine efflux pump PbuE</fullName>
    </submittedName>
</protein>
<sequence>MKKYAYIGCLGFIAVITTEFGIIGILPQVAEYYKISIDKAGYLLSTFALVIALTGPFMTLLTSGINRKKVMTASILMFLITGIISSFSPPFWLLMLVRILPAFLQPVYIATALSVAISGADNSKKNELMSTVFNGVAIAMVTTVPFATWISGLYSWEYSFMIQAAVSLVALGNIHFLLPSMPVKEKKSYGSQIKILKQPSFILSTLTNFFMITAWFSTYSYFADYLGKAKGMDTSMVSYMLFLFGIIGIIANKIAGKMLNKNVTVTLAFFLSGTILIPVLLYISNGNLLATIFVIGIWGFLYSPSFLNASTYMISAAPDALEFANSLATSFGNLGVTLGTTIGGWIIITKGVEYTPWIGFIFGILAFLMIIVRNIIEKKGEIISSCSE</sequence>
<feature type="transmembrane region" description="Helical" evidence="6">
    <location>
        <begin position="263"/>
        <end position="283"/>
    </location>
</feature>
<dbReference type="AlphaFoldDB" id="A0A2X2VEU9"/>
<keyword evidence="3 6" id="KW-0812">Transmembrane</keyword>
<feature type="transmembrane region" description="Helical" evidence="6">
    <location>
        <begin position="7"/>
        <end position="30"/>
    </location>
</feature>
<dbReference type="Pfam" id="PF07690">
    <property type="entry name" value="MFS_1"/>
    <property type="match status" value="1"/>
</dbReference>
<evidence type="ECO:0000256" key="6">
    <source>
        <dbReference type="SAM" id="Phobius"/>
    </source>
</evidence>
<evidence type="ECO:0000256" key="5">
    <source>
        <dbReference type="ARBA" id="ARBA00023136"/>
    </source>
</evidence>
<dbReference type="InterPro" id="IPR050189">
    <property type="entry name" value="MFS_Efflux_Transporters"/>
</dbReference>
<proteinExistence type="predicted"/>
<evidence type="ECO:0000256" key="1">
    <source>
        <dbReference type="ARBA" id="ARBA00004651"/>
    </source>
</evidence>
<dbReference type="GO" id="GO:0022857">
    <property type="term" value="F:transmembrane transporter activity"/>
    <property type="evidence" value="ECO:0007669"/>
    <property type="project" value="InterPro"/>
</dbReference>
<dbReference type="GO" id="GO:0005886">
    <property type="term" value="C:plasma membrane"/>
    <property type="evidence" value="ECO:0007669"/>
    <property type="project" value="UniProtKB-SubCell"/>
</dbReference>